<sequence length="143" mass="15930">MGNVTFSQKVILRRFSTHSPVEFGQSCFIGFPSGSNAQPPFTFAQGYFVPMHKIHLYFLCGVFPKKTSMKFINTITDGARNGDILGIVRRNGRGDKLNDSFVTSQREEFCLPTFKLILDLLDNGTEALRVDSFINNGKSKIGA</sequence>
<gene>
    <name evidence="1" type="ORF">ACH5RR_040470</name>
</gene>
<reference evidence="1 2" key="1">
    <citation type="submission" date="2024-11" db="EMBL/GenBank/DDBJ databases">
        <title>A near-complete genome assembly of Cinchona calisaya.</title>
        <authorList>
            <person name="Lian D.C."/>
            <person name="Zhao X.W."/>
            <person name="Wei L."/>
        </authorList>
    </citation>
    <scope>NUCLEOTIDE SEQUENCE [LARGE SCALE GENOMIC DNA]</scope>
    <source>
        <tissue evidence="1">Nenye</tissue>
    </source>
</reference>
<organism evidence="1 2">
    <name type="scientific">Cinchona calisaya</name>
    <dbReference type="NCBI Taxonomy" id="153742"/>
    <lineage>
        <taxon>Eukaryota</taxon>
        <taxon>Viridiplantae</taxon>
        <taxon>Streptophyta</taxon>
        <taxon>Embryophyta</taxon>
        <taxon>Tracheophyta</taxon>
        <taxon>Spermatophyta</taxon>
        <taxon>Magnoliopsida</taxon>
        <taxon>eudicotyledons</taxon>
        <taxon>Gunneridae</taxon>
        <taxon>Pentapetalae</taxon>
        <taxon>asterids</taxon>
        <taxon>lamiids</taxon>
        <taxon>Gentianales</taxon>
        <taxon>Rubiaceae</taxon>
        <taxon>Cinchonoideae</taxon>
        <taxon>Cinchoneae</taxon>
        <taxon>Cinchona</taxon>
    </lineage>
</organism>
<comment type="caution">
    <text evidence="1">The sequence shown here is derived from an EMBL/GenBank/DDBJ whole genome shotgun (WGS) entry which is preliminary data.</text>
</comment>
<dbReference type="Proteomes" id="UP001630127">
    <property type="component" value="Unassembled WGS sequence"/>
</dbReference>
<dbReference type="AlphaFoldDB" id="A0ABD2XSS6"/>
<protein>
    <submittedName>
        <fullName evidence="1">Uncharacterized protein</fullName>
    </submittedName>
</protein>
<name>A0ABD2XSS6_9GENT</name>
<keyword evidence="2" id="KW-1185">Reference proteome</keyword>
<proteinExistence type="predicted"/>
<evidence type="ECO:0000313" key="2">
    <source>
        <dbReference type="Proteomes" id="UP001630127"/>
    </source>
</evidence>
<dbReference type="EMBL" id="JBJUIK010000017">
    <property type="protein sequence ID" value="KAL3497738.1"/>
    <property type="molecule type" value="Genomic_DNA"/>
</dbReference>
<evidence type="ECO:0000313" key="1">
    <source>
        <dbReference type="EMBL" id="KAL3497738.1"/>
    </source>
</evidence>
<accession>A0ABD2XSS6</accession>